<keyword evidence="1" id="KW-0808">Transferase</keyword>
<dbReference type="GO" id="GO:0016740">
    <property type="term" value="F:transferase activity"/>
    <property type="evidence" value="ECO:0007669"/>
    <property type="project" value="UniProtKB-KW"/>
</dbReference>
<gene>
    <name evidence="1" type="ORF">ERS852582_01043</name>
</gene>
<dbReference type="OrthoDB" id="1092346at2"/>
<name>A0A173SJG9_9FIRM</name>
<protein>
    <submittedName>
        <fullName evidence="1">Glycosyl transferases group 1</fullName>
    </submittedName>
</protein>
<proteinExistence type="predicted"/>
<dbReference type="AlphaFoldDB" id="A0A173SJG9"/>
<dbReference type="SUPFAM" id="SSF53756">
    <property type="entry name" value="UDP-Glycosyltransferase/glycogen phosphorylase"/>
    <property type="match status" value="1"/>
</dbReference>
<sequence>MSKENVILIDYDAPDDWEFHKAIEKATGDKWRVYKAVSNENHGGVLQKLIRYAKYFLVPMKIAKDHKNYNKVLAWQQFYGLILAFYFRMFHVQNAPEIVVLTFIYKPKKSFVGKVYDKFMRYIVTSGYIKYFVVFSESEKKRYADYFDAPEARFVFETLGYEDKTQEVPICNPDNIYLAAGRSNRDYKFLVDAWSKRKEHLKIICDTLSLKSVPDNIEILADCHDNDFFRELAKCKAVIVPLEDTHISSGQLVIIQAMMYGKPVVVTENDTVKDYVDAGSTGLIIKKTEKDLSAAIAALSNETYYKEMSADERRQYENKFSVYAMGTAIGKLLN</sequence>
<dbReference type="PANTHER" id="PTHR12526">
    <property type="entry name" value="GLYCOSYLTRANSFERASE"/>
    <property type="match status" value="1"/>
</dbReference>
<evidence type="ECO:0000313" key="1">
    <source>
        <dbReference type="EMBL" id="CUM89829.1"/>
    </source>
</evidence>
<dbReference type="Gene3D" id="3.40.50.2000">
    <property type="entry name" value="Glycogen Phosphorylase B"/>
    <property type="match status" value="1"/>
</dbReference>
<dbReference type="Pfam" id="PF13692">
    <property type="entry name" value="Glyco_trans_1_4"/>
    <property type="match status" value="1"/>
</dbReference>
<dbReference type="EMBL" id="CYXN01000005">
    <property type="protein sequence ID" value="CUM89829.1"/>
    <property type="molecule type" value="Genomic_DNA"/>
</dbReference>
<dbReference type="Proteomes" id="UP000095649">
    <property type="component" value="Unassembled WGS sequence"/>
</dbReference>
<evidence type="ECO:0000313" key="2">
    <source>
        <dbReference type="Proteomes" id="UP000095649"/>
    </source>
</evidence>
<dbReference type="RefSeq" id="WP_055185629.1">
    <property type="nucleotide sequence ID" value="NZ_CYXN01000005.1"/>
</dbReference>
<organism evidence="1 2">
    <name type="scientific">Faecalibacterium prausnitzii</name>
    <dbReference type="NCBI Taxonomy" id="853"/>
    <lineage>
        <taxon>Bacteria</taxon>
        <taxon>Bacillati</taxon>
        <taxon>Bacillota</taxon>
        <taxon>Clostridia</taxon>
        <taxon>Eubacteriales</taxon>
        <taxon>Oscillospiraceae</taxon>
        <taxon>Faecalibacterium</taxon>
    </lineage>
</organism>
<accession>A0A173SJG9</accession>
<dbReference type="PANTHER" id="PTHR12526:SF627">
    <property type="entry name" value="D-RHAMNOSYLTRANSFERASE WBPZ"/>
    <property type="match status" value="1"/>
</dbReference>
<reference evidence="1 2" key="1">
    <citation type="submission" date="2015-09" db="EMBL/GenBank/DDBJ databases">
        <authorList>
            <consortium name="Pathogen Informatics"/>
        </authorList>
    </citation>
    <scope>NUCLEOTIDE SEQUENCE [LARGE SCALE GENOMIC DNA]</scope>
    <source>
        <strain evidence="1 2">2789STDY5834970</strain>
    </source>
</reference>